<dbReference type="eggNOG" id="ENOG5032TKS">
    <property type="taxonomic scope" value="Bacteria"/>
</dbReference>
<dbReference type="AlphaFoldDB" id="D4YXW6"/>
<gene>
    <name evidence="1" type="ordered locus">SJA_C1-03640</name>
</gene>
<name>D4YXW6_SPHIU</name>
<sequence>MAAHKSHHYVPQFYMRLFSGTAAERVGVFIIAKERFIPKAPIKGQACKDYFYGTDGHAEETFGAIENATAPILKSIVGGALPAPGSPDYHALMLYLAVQHSRTLEAEAQLAEGSEHTMRAMLRTKFELEGNEEMLDWLELVRIKRNNAIGEAVMTGTIGAMLLTDLALLLVQNDSDLPFIASDAPVVVHNRLFEATRSVGTAGYANLGLQIFLPLGPRLLLQCYDPAAYAAVDAAAGVVRFDDRATARLLNDLQWEAAGKVILTSPTMDQAELHSAATRWRLQRGGPRMIHRQEIVSRTDTEVRVRQGVGPKPSDIALDLPFLAQTMPFPPPLGPYEVAPSRDLDRDAMVREAWEDMMDLADRMHPPPPR</sequence>
<keyword evidence="2" id="KW-1185">Reference proteome</keyword>
<dbReference type="Proteomes" id="UP000007753">
    <property type="component" value="Chromosome 1"/>
</dbReference>
<dbReference type="RefSeq" id="WP_013038981.1">
    <property type="nucleotide sequence ID" value="NC_014006.1"/>
</dbReference>
<proteinExistence type="predicted"/>
<dbReference type="GeneID" id="29272056"/>
<dbReference type="InterPro" id="IPR025332">
    <property type="entry name" value="DUF4238"/>
</dbReference>
<dbReference type="Pfam" id="PF14022">
    <property type="entry name" value="DUF4238"/>
    <property type="match status" value="1"/>
</dbReference>
<evidence type="ECO:0008006" key="3">
    <source>
        <dbReference type="Google" id="ProtNLM"/>
    </source>
</evidence>
<accession>D4YXW6</accession>
<dbReference type="EMBL" id="AP010803">
    <property type="protein sequence ID" value="BAI95198.1"/>
    <property type="molecule type" value="Genomic_DNA"/>
</dbReference>
<evidence type="ECO:0000313" key="2">
    <source>
        <dbReference type="Proteomes" id="UP000007753"/>
    </source>
</evidence>
<protein>
    <recommendedName>
        <fullName evidence="3">DUF4238 domain-containing protein</fullName>
    </recommendedName>
</protein>
<organism evidence="1 2">
    <name type="scientific">Sphingobium indicum (strain DSM 16413 / CCM 7287 / MTCC 6362 / UT26 / NBRC 101211 / UT26S)</name>
    <name type="common">Sphingobium japonicum</name>
    <dbReference type="NCBI Taxonomy" id="452662"/>
    <lineage>
        <taxon>Bacteria</taxon>
        <taxon>Pseudomonadati</taxon>
        <taxon>Pseudomonadota</taxon>
        <taxon>Alphaproteobacteria</taxon>
        <taxon>Sphingomonadales</taxon>
        <taxon>Sphingomonadaceae</taxon>
        <taxon>Sphingobium</taxon>
    </lineage>
</organism>
<evidence type="ECO:0000313" key="1">
    <source>
        <dbReference type="EMBL" id="BAI95198.1"/>
    </source>
</evidence>
<dbReference type="HOGENOM" id="CLU_047678_0_0_5"/>
<reference evidence="1 2" key="1">
    <citation type="journal article" date="2010" name="J. Bacteriol.">
        <title>Complete genome sequence of the representative gamma-hexachlorocyclohexane-degrading bacterium Sphingobium japonicum UT26.</title>
        <authorList>
            <person name="Nagata Y."/>
            <person name="Ohtsubo Y."/>
            <person name="Endo R."/>
            <person name="Ichikawa N."/>
            <person name="Ankai A."/>
            <person name="Oguchi A."/>
            <person name="Fukui S."/>
            <person name="Fujita N."/>
            <person name="Tsuda M."/>
        </authorList>
    </citation>
    <scope>NUCLEOTIDE SEQUENCE [LARGE SCALE GENOMIC DNA]</scope>
    <source>
        <strain evidence="2">DSM 16413 / CCM 7287 / MTCC 6362 / UT26 / NBRC 101211 / UT26S</strain>
    </source>
</reference>
<dbReference type="KEGG" id="sjp:SJA_C1-03640"/>